<sequence length="77" mass="8323">MSAMPSSPIVLPLSISASNEAIDLNDEFKSSPTTPEGEELRIPTPSTPVDDDDDVEFIPRGRPIKPTAIVRPKPKPN</sequence>
<protein>
    <submittedName>
        <fullName evidence="2">Uncharacterized protein</fullName>
    </submittedName>
</protein>
<dbReference type="EMBL" id="HE796939">
    <property type="protein sequence ID" value="CCL99542.1"/>
    <property type="molecule type" value="Genomic_DNA"/>
</dbReference>
<dbReference type="InParanoid" id="J4HTJ0"/>
<proteinExistence type="predicted"/>
<organism evidence="2 3">
    <name type="scientific">Fibroporia radiculosa</name>
    <dbReference type="NCBI Taxonomy" id="599839"/>
    <lineage>
        <taxon>Eukaryota</taxon>
        <taxon>Fungi</taxon>
        <taxon>Dikarya</taxon>
        <taxon>Basidiomycota</taxon>
        <taxon>Agaricomycotina</taxon>
        <taxon>Agaricomycetes</taxon>
        <taxon>Polyporales</taxon>
        <taxon>Fibroporiaceae</taxon>
        <taxon>Fibroporia</taxon>
    </lineage>
</organism>
<dbReference type="RefSeq" id="XP_012178825.1">
    <property type="nucleotide sequence ID" value="XM_012323435.1"/>
</dbReference>
<reference evidence="2 3" key="1">
    <citation type="journal article" date="2012" name="Appl. Environ. Microbiol.">
        <title>Short-read sequencing for genomic analysis of the brown rot fungus Fibroporia radiculosa.</title>
        <authorList>
            <person name="Tang J.D."/>
            <person name="Perkins A.D."/>
            <person name="Sonstegard T.S."/>
            <person name="Schroeder S.G."/>
            <person name="Burgess S.C."/>
            <person name="Diehl S.V."/>
        </authorList>
    </citation>
    <scope>NUCLEOTIDE SEQUENCE [LARGE SCALE GENOMIC DNA]</scope>
    <source>
        <strain evidence="2 3">TFFH 294</strain>
    </source>
</reference>
<evidence type="ECO:0000256" key="1">
    <source>
        <dbReference type="SAM" id="MobiDB-lite"/>
    </source>
</evidence>
<evidence type="ECO:0000313" key="3">
    <source>
        <dbReference type="Proteomes" id="UP000006352"/>
    </source>
</evidence>
<accession>J4HTJ0</accession>
<keyword evidence="3" id="KW-1185">Reference proteome</keyword>
<feature type="region of interest" description="Disordered" evidence="1">
    <location>
        <begin position="25"/>
        <end position="77"/>
    </location>
</feature>
<dbReference type="Proteomes" id="UP000006352">
    <property type="component" value="Unassembled WGS sequence"/>
</dbReference>
<gene>
    <name evidence="2" type="ORF">FIBRA_01560</name>
</gene>
<evidence type="ECO:0000313" key="2">
    <source>
        <dbReference type="EMBL" id="CCL99542.1"/>
    </source>
</evidence>
<dbReference type="GeneID" id="24094453"/>
<name>J4HTJ0_9APHY</name>
<dbReference type="AlphaFoldDB" id="J4HTJ0"/>
<dbReference type="HOGENOM" id="CLU_2638093_0_0_1"/>